<dbReference type="PROSITE" id="PS50112">
    <property type="entry name" value="PAS"/>
    <property type="match status" value="1"/>
</dbReference>
<dbReference type="AlphaFoldDB" id="A0A1M5ZXF1"/>
<dbReference type="Gene3D" id="1.10.10.10">
    <property type="entry name" value="Winged helix-like DNA-binding domain superfamily/Winged helix DNA-binding domain"/>
    <property type="match status" value="1"/>
</dbReference>
<dbReference type="PANTHER" id="PTHR44688">
    <property type="entry name" value="DNA-BINDING TRANSCRIPTIONAL ACTIVATOR DEVR_DOSR"/>
    <property type="match status" value="1"/>
</dbReference>
<proteinExistence type="predicted"/>
<evidence type="ECO:0000256" key="3">
    <source>
        <dbReference type="ARBA" id="ARBA00023163"/>
    </source>
</evidence>
<evidence type="ECO:0000259" key="5">
    <source>
        <dbReference type="PROSITE" id="PS50112"/>
    </source>
</evidence>
<dbReference type="Gene3D" id="3.30.450.20">
    <property type="entry name" value="PAS domain"/>
    <property type="match status" value="1"/>
</dbReference>
<dbReference type="SUPFAM" id="SSF55785">
    <property type="entry name" value="PYP-like sensor domain (PAS domain)"/>
    <property type="match status" value="1"/>
</dbReference>
<dbReference type="SMART" id="SM00421">
    <property type="entry name" value="HTH_LUXR"/>
    <property type="match status" value="1"/>
</dbReference>
<evidence type="ECO:0000313" key="6">
    <source>
        <dbReference type="EMBL" id="SHI28848.1"/>
    </source>
</evidence>
<dbReference type="eggNOG" id="COG2197">
    <property type="taxonomic scope" value="Bacteria"/>
</dbReference>
<name>A0A1M5ZXF1_9FLAO</name>
<evidence type="ECO:0000256" key="2">
    <source>
        <dbReference type="ARBA" id="ARBA00023125"/>
    </source>
</evidence>
<dbReference type="CDD" id="cd00130">
    <property type="entry name" value="PAS"/>
    <property type="match status" value="1"/>
</dbReference>
<dbReference type="Pfam" id="PF00196">
    <property type="entry name" value="GerE"/>
    <property type="match status" value="1"/>
</dbReference>
<keyword evidence="7" id="KW-1185">Reference proteome</keyword>
<keyword evidence="3" id="KW-0804">Transcription</keyword>
<keyword evidence="2" id="KW-0238">DNA-binding</keyword>
<evidence type="ECO:0000313" key="7">
    <source>
        <dbReference type="Proteomes" id="UP000184396"/>
    </source>
</evidence>
<dbReference type="STRING" id="1178825.SAMN05216261_0003"/>
<dbReference type="InterPro" id="IPR016032">
    <property type="entry name" value="Sig_transdc_resp-reg_C-effctor"/>
</dbReference>
<dbReference type="InterPro" id="IPR036388">
    <property type="entry name" value="WH-like_DNA-bd_sf"/>
</dbReference>
<feature type="domain" description="PAS" evidence="5">
    <location>
        <begin position="1"/>
        <end position="56"/>
    </location>
</feature>
<dbReference type="InterPro" id="IPR000792">
    <property type="entry name" value="Tscrpt_reg_LuxR_C"/>
</dbReference>
<evidence type="ECO:0000259" key="4">
    <source>
        <dbReference type="PROSITE" id="PS50043"/>
    </source>
</evidence>
<organism evidence="6 7">
    <name type="scientific">Algibacter luteus</name>
    <dbReference type="NCBI Taxonomy" id="1178825"/>
    <lineage>
        <taxon>Bacteria</taxon>
        <taxon>Pseudomonadati</taxon>
        <taxon>Bacteroidota</taxon>
        <taxon>Flavobacteriia</taxon>
        <taxon>Flavobacteriales</taxon>
        <taxon>Flavobacteriaceae</taxon>
        <taxon>Algibacter</taxon>
    </lineage>
</organism>
<keyword evidence="1" id="KW-0805">Transcription regulation</keyword>
<dbReference type="Proteomes" id="UP000184396">
    <property type="component" value="Unassembled WGS sequence"/>
</dbReference>
<dbReference type="PANTHER" id="PTHR44688:SF16">
    <property type="entry name" value="DNA-BINDING TRANSCRIPTIONAL ACTIVATOR DEVR_DOSR"/>
    <property type="match status" value="1"/>
</dbReference>
<dbReference type="SUPFAM" id="SSF46894">
    <property type="entry name" value="C-terminal effector domain of the bipartite response regulators"/>
    <property type="match status" value="1"/>
</dbReference>
<dbReference type="PROSITE" id="PS00622">
    <property type="entry name" value="HTH_LUXR_1"/>
    <property type="match status" value="1"/>
</dbReference>
<dbReference type="Pfam" id="PF08447">
    <property type="entry name" value="PAS_3"/>
    <property type="match status" value="1"/>
</dbReference>
<protein>
    <submittedName>
        <fullName evidence="6">PAS fold-containing protein</fullName>
    </submittedName>
</protein>
<reference evidence="6 7" key="1">
    <citation type="submission" date="2016-11" db="EMBL/GenBank/DDBJ databases">
        <authorList>
            <person name="Jaros S."/>
            <person name="Januszkiewicz K."/>
            <person name="Wedrychowicz H."/>
        </authorList>
    </citation>
    <scope>NUCLEOTIDE SEQUENCE [LARGE SCALE GENOMIC DNA]</scope>
    <source>
        <strain evidence="6 7">CGMCC 1.12213</strain>
    </source>
</reference>
<dbReference type="InterPro" id="IPR035965">
    <property type="entry name" value="PAS-like_dom_sf"/>
</dbReference>
<gene>
    <name evidence="6" type="ORF">SAMN05216261_0003</name>
</gene>
<evidence type="ECO:0000256" key="1">
    <source>
        <dbReference type="ARBA" id="ARBA00023015"/>
    </source>
</evidence>
<sequence>MYILNWQKSRLEYSRGIRQMLGYSKDEFTMEMALTLIHPDDIDVINRILKGVVNFAIRNNVSAQKQYLNVTFRLLKKDGTYLRVMRQSLPFQTGEDGILLTHLSVLTDISFIKTSTNFVEWELYAGNIDVSLFKKSIYHEFANFFTDREKEIISLIDKGFTNSNIASTLFISIHTVVAHRKNILKKSNCHNKKELIEFCHLNGIL</sequence>
<dbReference type="InterPro" id="IPR013655">
    <property type="entry name" value="PAS_fold_3"/>
</dbReference>
<dbReference type="GO" id="GO:0003677">
    <property type="term" value="F:DNA binding"/>
    <property type="evidence" value="ECO:0007669"/>
    <property type="project" value="UniProtKB-KW"/>
</dbReference>
<dbReference type="InterPro" id="IPR000014">
    <property type="entry name" value="PAS"/>
</dbReference>
<dbReference type="GO" id="GO:0006355">
    <property type="term" value="P:regulation of DNA-templated transcription"/>
    <property type="evidence" value="ECO:0007669"/>
    <property type="project" value="InterPro"/>
</dbReference>
<dbReference type="EMBL" id="FQYK01000001">
    <property type="protein sequence ID" value="SHI28848.1"/>
    <property type="molecule type" value="Genomic_DNA"/>
</dbReference>
<feature type="domain" description="HTH luxR-type" evidence="4">
    <location>
        <begin position="138"/>
        <end position="203"/>
    </location>
</feature>
<dbReference type="PROSITE" id="PS50043">
    <property type="entry name" value="HTH_LUXR_2"/>
    <property type="match status" value="1"/>
</dbReference>
<dbReference type="CDD" id="cd06170">
    <property type="entry name" value="LuxR_C_like"/>
    <property type="match status" value="1"/>
</dbReference>
<accession>A0A1M5ZXF1</accession>
<dbReference type="PRINTS" id="PR00038">
    <property type="entry name" value="HTHLUXR"/>
</dbReference>